<dbReference type="Pfam" id="PF00383">
    <property type="entry name" value="dCMP_cyt_deam_1"/>
    <property type="match status" value="1"/>
</dbReference>
<evidence type="ECO:0000256" key="1">
    <source>
        <dbReference type="ARBA" id="ARBA00022694"/>
    </source>
</evidence>
<gene>
    <name evidence="4" type="ORF">K432DRAFT_357786</name>
</gene>
<dbReference type="Proteomes" id="UP000250266">
    <property type="component" value="Unassembled WGS sequence"/>
</dbReference>
<evidence type="ECO:0000313" key="5">
    <source>
        <dbReference type="Proteomes" id="UP000250266"/>
    </source>
</evidence>
<evidence type="ECO:0000259" key="3">
    <source>
        <dbReference type="PROSITE" id="PS51747"/>
    </source>
</evidence>
<dbReference type="InterPro" id="IPR016193">
    <property type="entry name" value="Cytidine_deaminase-like"/>
</dbReference>
<proteinExistence type="inferred from homology"/>
<evidence type="ECO:0000313" key="4">
    <source>
        <dbReference type="EMBL" id="OCK77879.1"/>
    </source>
</evidence>
<dbReference type="GO" id="GO:0008033">
    <property type="term" value="P:tRNA processing"/>
    <property type="evidence" value="ECO:0007669"/>
    <property type="project" value="UniProtKB-KW"/>
</dbReference>
<dbReference type="EMBL" id="KV745094">
    <property type="protein sequence ID" value="OCK77879.1"/>
    <property type="molecule type" value="Genomic_DNA"/>
</dbReference>
<name>A0A8E2JCW2_9PEZI</name>
<dbReference type="SUPFAM" id="SSF53927">
    <property type="entry name" value="Cytidine deaminase-like"/>
    <property type="match status" value="1"/>
</dbReference>
<dbReference type="GO" id="GO:0005634">
    <property type="term" value="C:nucleus"/>
    <property type="evidence" value="ECO:0007669"/>
    <property type="project" value="TreeGrafter"/>
</dbReference>
<organism evidence="4 5">
    <name type="scientific">Lepidopterella palustris CBS 459.81</name>
    <dbReference type="NCBI Taxonomy" id="1314670"/>
    <lineage>
        <taxon>Eukaryota</taxon>
        <taxon>Fungi</taxon>
        <taxon>Dikarya</taxon>
        <taxon>Ascomycota</taxon>
        <taxon>Pezizomycotina</taxon>
        <taxon>Dothideomycetes</taxon>
        <taxon>Pleosporomycetidae</taxon>
        <taxon>Mytilinidiales</taxon>
        <taxon>Argynnaceae</taxon>
        <taxon>Lepidopterella</taxon>
    </lineage>
</organism>
<dbReference type="OrthoDB" id="3180714at2759"/>
<dbReference type="CDD" id="cd01285">
    <property type="entry name" value="nucleoside_deaminase"/>
    <property type="match status" value="1"/>
</dbReference>
<sequence length="445" mass="48607">MTTQQAQDSVVYSASLADVQELGILPKTGYLVPLKTKDELLASRETFDVYVVEVPAAFASAVLNVVRKAIPDLTTVNLQHLRRVVQLSFLPKQLQIQFSSAAQAWDRGSTTSQAVDGLGATIQPEIRYLLVSPTSLIALPNLLDVLAQNPPFLGSPVTPQVFTVPVPALAPTSSEQALQWSQEYWSISYKNTNPYGPHPSLVARNTAEIEPHAGTWLALAELAGEQIKEQGLGENIGCVIVDGTGKEEKVIAATGDTRWCSPDKIASLHRDGPGNVMAHAVLRAIAMVAKKRLRIANGPLESESTIVSSDSTVPHIFCDDPHTPLEHRFYLADNLTPNGYLCLDLDIYVTHEPCVMCSMAILHSRFRRCVFGRRMPLTGGLTAEIARFQESGIDEKKNLPQPSGGLGCGIFWRPSELNWKFLAWEWESDGGDEDRTGAVEDSIQA</sequence>
<dbReference type="InterPro" id="IPR002125">
    <property type="entry name" value="CMP_dCMP_dom"/>
</dbReference>
<evidence type="ECO:0000256" key="2">
    <source>
        <dbReference type="ARBA" id="ARBA00038160"/>
    </source>
</evidence>
<dbReference type="GO" id="GO:0052717">
    <property type="term" value="F:tRNA-specific adenosine-34 deaminase activity"/>
    <property type="evidence" value="ECO:0007669"/>
    <property type="project" value="TreeGrafter"/>
</dbReference>
<keyword evidence="1" id="KW-0819">tRNA processing</keyword>
<dbReference type="PANTHER" id="PTHR11079">
    <property type="entry name" value="CYTOSINE DEAMINASE FAMILY MEMBER"/>
    <property type="match status" value="1"/>
</dbReference>
<dbReference type="GO" id="GO:0005737">
    <property type="term" value="C:cytoplasm"/>
    <property type="evidence" value="ECO:0007669"/>
    <property type="project" value="TreeGrafter"/>
</dbReference>
<comment type="similarity">
    <text evidence="2">Belongs to the cytidine and deoxycytidylate deaminase family. ADAT3 subfamily.</text>
</comment>
<feature type="domain" description="CMP/dCMP-type deaminase" evidence="3">
    <location>
        <begin position="211"/>
        <end position="384"/>
    </location>
</feature>
<reference evidence="4 5" key="1">
    <citation type="journal article" date="2016" name="Nat. Commun.">
        <title>Ectomycorrhizal ecology is imprinted in the genome of the dominant symbiotic fungus Cenococcum geophilum.</title>
        <authorList>
            <consortium name="DOE Joint Genome Institute"/>
            <person name="Peter M."/>
            <person name="Kohler A."/>
            <person name="Ohm R.A."/>
            <person name="Kuo A."/>
            <person name="Krutzmann J."/>
            <person name="Morin E."/>
            <person name="Arend M."/>
            <person name="Barry K.W."/>
            <person name="Binder M."/>
            <person name="Choi C."/>
            <person name="Clum A."/>
            <person name="Copeland A."/>
            <person name="Grisel N."/>
            <person name="Haridas S."/>
            <person name="Kipfer T."/>
            <person name="LaButti K."/>
            <person name="Lindquist E."/>
            <person name="Lipzen A."/>
            <person name="Maire R."/>
            <person name="Meier B."/>
            <person name="Mihaltcheva S."/>
            <person name="Molinier V."/>
            <person name="Murat C."/>
            <person name="Poggeler S."/>
            <person name="Quandt C.A."/>
            <person name="Sperisen C."/>
            <person name="Tritt A."/>
            <person name="Tisserant E."/>
            <person name="Crous P.W."/>
            <person name="Henrissat B."/>
            <person name="Nehls U."/>
            <person name="Egli S."/>
            <person name="Spatafora J.W."/>
            <person name="Grigoriev I.V."/>
            <person name="Martin F.M."/>
        </authorList>
    </citation>
    <scope>NUCLEOTIDE SEQUENCE [LARGE SCALE GENOMIC DNA]</scope>
    <source>
        <strain evidence="4 5">CBS 459.81</strain>
    </source>
</reference>
<accession>A0A8E2JCW2</accession>
<dbReference type="PANTHER" id="PTHR11079:SF156">
    <property type="entry name" value="INACTIVE TRNA-SPECIFIC ADENOSINE DEAMINASE-LIKE PROTEIN 3-RELATED"/>
    <property type="match status" value="1"/>
</dbReference>
<dbReference type="Gene3D" id="3.40.140.10">
    <property type="entry name" value="Cytidine Deaminase, domain 2"/>
    <property type="match status" value="1"/>
</dbReference>
<protein>
    <submittedName>
        <fullName evidence="4">Cytidine deaminase-like protein</fullName>
    </submittedName>
</protein>
<dbReference type="AlphaFoldDB" id="A0A8E2JCW2"/>
<dbReference type="PROSITE" id="PS51747">
    <property type="entry name" value="CYT_DCMP_DEAMINASES_2"/>
    <property type="match status" value="1"/>
</dbReference>
<keyword evidence="5" id="KW-1185">Reference proteome</keyword>